<reference evidence="2" key="1">
    <citation type="submission" date="2016-11" db="EMBL/GenBank/DDBJ databases">
        <title>The genome of Nicotiana attenuata.</title>
        <authorList>
            <person name="Xu S."/>
            <person name="Brockmoeller T."/>
            <person name="Gaquerel E."/>
            <person name="Navarro A."/>
            <person name="Kuhl H."/>
            <person name="Gase K."/>
            <person name="Ling Z."/>
            <person name="Zhou W."/>
            <person name="Kreitzer C."/>
            <person name="Stanke M."/>
            <person name="Tang H."/>
            <person name="Lyons E."/>
            <person name="Pandey P."/>
            <person name="Pandey S.P."/>
            <person name="Timmermann B."/>
            <person name="Baldwin I.T."/>
        </authorList>
    </citation>
    <scope>NUCLEOTIDE SEQUENCE [LARGE SCALE GENOMIC DNA]</scope>
    <source>
        <strain evidence="2">UT</strain>
    </source>
</reference>
<dbReference type="EMBL" id="MJEQ01037184">
    <property type="protein sequence ID" value="OIT06264.1"/>
    <property type="molecule type" value="Genomic_DNA"/>
</dbReference>
<evidence type="ECO:0000256" key="1">
    <source>
        <dbReference type="SAM" id="Phobius"/>
    </source>
</evidence>
<accession>A0A1J6J0H2</accession>
<organism evidence="2 3">
    <name type="scientific">Nicotiana attenuata</name>
    <name type="common">Coyote tobacco</name>
    <dbReference type="NCBI Taxonomy" id="49451"/>
    <lineage>
        <taxon>Eukaryota</taxon>
        <taxon>Viridiplantae</taxon>
        <taxon>Streptophyta</taxon>
        <taxon>Embryophyta</taxon>
        <taxon>Tracheophyta</taxon>
        <taxon>Spermatophyta</taxon>
        <taxon>Magnoliopsida</taxon>
        <taxon>eudicotyledons</taxon>
        <taxon>Gunneridae</taxon>
        <taxon>Pentapetalae</taxon>
        <taxon>asterids</taxon>
        <taxon>lamiids</taxon>
        <taxon>Solanales</taxon>
        <taxon>Solanaceae</taxon>
        <taxon>Nicotianoideae</taxon>
        <taxon>Nicotianeae</taxon>
        <taxon>Nicotiana</taxon>
    </lineage>
</organism>
<keyword evidence="1" id="KW-0812">Transmembrane</keyword>
<dbReference type="AlphaFoldDB" id="A0A1J6J0H2"/>
<gene>
    <name evidence="2" type="ORF">A4A49_03842</name>
</gene>
<dbReference type="Gramene" id="OIT06264">
    <property type="protein sequence ID" value="OIT06264"/>
    <property type="gene ID" value="A4A49_03842"/>
</dbReference>
<keyword evidence="3" id="KW-1185">Reference proteome</keyword>
<dbReference type="Proteomes" id="UP000187609">
    <property type="component" value="Unassembled WGS sequence"/>
</dbReference>
<comment type="caution">
    <text evidence="2">The sequence shown here is derived from an EMBL/GenBank/DDBJ whole genome shotgun (WGS) entry which is preliminary data.</text>
</comment>
<keyword evidence="1" id="KW-1133">Transmembrane helix</keyword>
<protein>
    <submittedName>
        <fullName evidence="2">Uncharacterized protein</fullName>
    </submittedName>
</protein>
<sequence length="69" mass="8461">MDSFKSRFRAEVWGCFTRIFGLDPWLFRTIFAADFRCFSGLFSGWIFQLMFGVWLLKKETFGWFRWLKQ</sequence>
<evidence type="ECO:0000313" key="3">
    <source>
        <dbReference type="Proteomes" id="UP000187609"/>
    </source>
</evidence>
<keyword evidence="1" id="KW-0472">Membrane</keyword>
<feature type="transmembrane region" description="Helical" evidence="1">
    <location>
        <begin position="37"/>
        <end position="56"/>
    </location>
</feature>
<proteinExistence type="predicted"/>
<name>A0A1J6J0H2_NICAT</name>
<evidence type="ECO:0000313" key="2">
    <source>
        <dbReference type="EMBL" id="OIT06264.1"/>
    </source>
</evidence>